<keyword evidence="1" id="KW-0812">Transmembrane</keyword>
<organism evidence="2 3">
    <name type="scientific">Plectus sambesii</name>
    <dbReference type="NCBI Taxonomy" id="2011161"/>
    <lineage>
        <taxon>Eukaryota</taxon>
        <taxon>Metazoa</taxon>
        <taxon>Ecdysozoa</taxon>
        <taxon>Nematoda</taxon>
        <taxon>Chromadorea</taxon>
        <taxon>Plectida</taxon>
        <taxon>Plectina</taxon>
        <taxon>Plectoidea</taxon>
        <taxon>Plectidae</taxon>
        <taxon>Plectus</taxon>
    </lineage>
</organism>
<evidence type="ECO:0000313" key="2">
    <source>
        <dbReference type="Proteomes" id="UP000887566"/>
    </source>
</evidence>
<keyword evidence="1" id="KW-0472">Membrane</keyword>
<dbReference type="PANTHER" id="PTHR10974">
    <property type="entry name" value="FI08016P-RELATED"/>
    <property type="match status" value="1"/>
</dbReference>
<dbReference type="InterPro" id="IPR004245">
    <property type="entry name" value="DUF229"/>
</dbReference>
<dbReference type="CDD" id="cd16021">
    <property type="entry name" value="ALP_like"/>
    <property type="match status" value="1"/>
</dbReference>
<evidence type="ECO:0000313" key="3">
    <source>
        <dbReference type="WBParaSite" id="PSAMB.scaffold1721size28435.g14627.t1"/>
    </source>
</evidence>
<proteinExistence type="predicted"/>
<accession>A0A914VCR0</accession>
<keyword evidence="1" id="KW-1133">Transmembrane helix</keyword>
<dbReference type="GO" id="GO:0005615">
    <property type="term" value="C:extracellular space"/>
    <property type="evidence" value="ECO:0007669"/>
    <property type="project" value="TreeGrafter"/>
</dbReference>
<dbReference type="SUPFAM" id="SSF53649">
    <property type="entry name" value="Alkaline phosphatase-like"/>
    <property type="match status" value="1"/>
</dbReference>
<dbReference type="PANTHER" id="PTHR10974:SF48">
    <property type="entry name" value="SULFATASE DOMAIN-CONTAINING PROTEIN"/>
    <property type="match status" value="1"/>
</dbReference>
<name>A0A914VCR0_9BILA</name>
<dbReference type="Gene3D" id="3.40.720.10">
    <property type="entry name" value="Alkaline Phosphatase, subunit A"/>
    <property type="match status" value="1"/>
</dbReference>
<dbReference type="AlphaFoldDB" id="A0A914VCR0"/>
<dbReference type="FunFam" id="3.40.720.10:FF:000017">
    <property type="entry name" value="Predicted protein"/>
    <property type="match status" value="1"/>
</dbReference>
<dbReference type="InterPro" id="IPR017850">
    <property type="entry name" value="Alkaline_phosphatase_core_sf"/>
</dbReference>
<feature type="transmembrane region" description="Helical" evidence="1">
    <location>
        <begin position="28"/>
        <end position="45"/>
    </location>
</feature>
<keyword evidence="2" id="KW-1185">Reference proteome</keyword>
<evidence type="ECO:0000256" key="1">
    <source>
        <dbReference type="SAM" id="Phobius"/>
    </source>
</evidence>
<dbReference type="WBParaSite" id="PSAMB.scaffold1721size28435.g14627.t1">
    <property type="protein sequence ID" value="PSAMB.scaffold1721size28435.g14627.t1"/>
    <property type="gene ID" value="PSAMB.scaffold1721size28435.g14627"/>
</dbReference>
<protein>
    <submittedName>
        <fullName evidence="3">Uncharacterized protein</fullName>
    </submittedName>
</protein>
<dbReference type="Proteomes" id="UP000887566">
    <property type="component" value="Unplaced"/>
</dbReference>
<dbReference type="Pfam" id="PF02995">
    <property type="entry name" value="DUF229"/>
    <property type="match status" value="1"/>
</dbReference>
<reference evidence="3" key="1">
    <citation type="submission" date="2022-11" db="UniProtKB">
        <authorList>
            <consortium name="WormBaseParasite"/>
        </authorList>
    </citation>
    <scope>IDENTIFICATION</scope>
</reference>
<sequence length="657" mass="75720">MLDGESYTRFIRTAIPSRLLRAFVRRNLLFVAIVLGALVPFFIYYRANTVDIDYKLFYALLNDASNEVNVCAIPHTDPWDATIRKYLTNPFPLVCKRIQAELTSLNEDGILRFNTTEATAAGYGELTCQYRCFDRNGTIDDVTLDFGAWQTFTDSAEPGCEFVEVQCLRSFLAIAPVYINLHNQILVRQSKTTETIVAGTVEKKQPNILLFVLDSVSQANWIRKLPETLKVLQNDYGSYVFKGFTKIGDNSYPNAMGFLIGKSREELPDSGIFDNWPLIWKGFSKAGYATLFAEDFPEFHIFNYFADGFRVKPTDHYFRPFWLHLIGSYLHRRSSHLCYGNHPSHSLQLNYLKQFLTKYKGTPKFALHWLNELGHEWLNQVAVGDEDLAAFFRDQRENLKDSFVFVFADHGHRFDAIRETVIGRIEERMPFFSMHVPEWLMQKRPYLHDILQNNTEKLASFYDLYVTLRDVLSNEESGEWNFTAQPANWKGVAPRGYSLLRPLPVKRTCEEAGIPGSYCVCQRETFLNVTDRKVLDAAQTLVDHLNLMLKDYSQMCAHLQLKDIRHAQMFMPPMNMVLNPSYKTFFKNIKKPSGFFINYRVAIEVAPSGALLEATLRNSLNDKAFTVIDDVNRINKYGNQSLCIQSAVLRKYCYCIV</sequence>